<name>A0ABV5WW11_9LACO</name>
<sequence>MDPKFKEVDFNDLPDEVKRTYAELPVIPKEVAGWIAKCKNNGVSIGDALCSERRPEKVRDWMALTPGTYEFNQQRYAKYQGLMARAWLDGYTVEDE</sequence>
<proteinExistence type="predicted"/>
<dbReference type="RefSeq" id="WP_137642109.1">
    <property type="nucleotide sequence ID" value="NZ_BJEA01000004.1"/>
</dbReference>
<dbReference type="InterPro" id="IPR012865">
    <property type="entry name" value="DUF1642"/>
</dbReference>
<dbReference type="Pfam" id="PF07852">
    <property type="entry name" value="DUF1642"/>
    <property type="match status" value="1"/>
</dbReference>
<organism evidence="1 2">
    <name type="scientific">Lactiplantibacillus modestisalitolerans</name>
    <dbReference type="NCBI Taxonomy" id="1457219"/>
    <lineage>
        <taxon>Bacteria</taxon>
        <taxon>Bacillati</taxon>
        <taxon>Bacillota</taxon>
        <taxon>Bacilli</taxon>
        <taxon>Lactobacillales</taxon>
        <taxon>Lactobacillaceae</taxon>
        <taxon>Lactiplantibacillus</taxon>
    </lineage>
</organism>
<dbReference type="Proteomes" id="UP001589691">
    <property type="component" value="Unassembled WGS sequence"/>
</dbReference>
<evidence type="ECO:0000313" key="2">
    <source>
        <dbReference type="Proteomes" id="UP001589691"/>
    </source>
</evidence>
<keyword evidence="2" id="KW-1185">Reference proteome</keyword>
<reference evidence="1 2" key="1">
    <citation type="submission" date="2024-09" db="EMBL/GenBank/DDBJ databases">
        <authorList>
            <person name="Sun Q."/>
            <person name="Mori K."/>
        </authorList>
    </citation>
    <scope>NUCLEOTIDE SEQUENCE [LARGE SCALE GENOMIC DNA]</scope>
    <source>
        <strain evidence="1 2">TBRC 4576</strain>
    </source>
</reference>
<comment type="caution">
    <text evidence="1">The sequence shown here is derived from an EMBL/GenBank/DDBJ whole genome shotgun (WGS) entry which is preliminary data.</text>
</comment>
<accession>A0ABV5WW11</accession>
<gene>
    <name evidence="1" type="ORF">ACFFLI_09590</name>
</gene>
<dbReference type="EMBL" id="JBHLZY010000025">
    <property type="protein sequence ID" value="MFB9770112.1"/>
    <property type="molecule type" value="Genomic_DNA"/>
</dbReference>
<protein>
    <submittedName>
        <fullName evidence="1">DUF1642 domain-containing protein</fullName>
    </submittedName>
</protein>
<evidence type="ECO:0000313" key="1">
    <source>
        <dbReference type="EMBL" id="MFB9770112.1"/>
    </source>
</evidence>